<dbReference type="RefSeq" id="WP_380617568.1">
    <property type="nucleotide sequence ID" value="NZ_JBHSDK010000002.1"/>
</dbReference>
<keyword evidence="2" id="KW-0472">Membrane</keyword>
<keyword evidence="2" id="KW-0812">Transmembrane</keyword>
<protein>
    <submittedName>
        <fullName evidence="3">Uncharacterized protein</fullName>
    </submittedName>
</protein>
<organism evidence="3 4">
    <name type="scientific">Salininema proteolyticum</name>
    <dbReference type="NCBI Taxonomy" id="1607685"/>
    <lineage>
        <taxon>Bacteria</taxon>
        <taxon>Bacillati</taxon>
        <taxon>Actinomycetota</taxon>
        <taxon>Actinomycetes</taxon>
        <taxon>Glycomycetales</taxon>
        <taxon>Glycomycetaceae</taxon>
        <taxon>Salininema</taxon>
    </lineage>
</organism>
<dbReference type="Proteomes" id="UP001595823">
    <property type="component" value="Unassembled WGS sequence"/>
</dbReference>
<feature type="region of interest" description="Disordered" evidence="1">
    <location>
        <begin position="15"/>
        <end position="34"/>
    </location>
</feature>
<feature type="transmembrane region" description="Helical" evidence="2">
    <location>
        <begin position="187"/>
        <end position="209"/>
    </location>
</feature>
<evidence type="ECO:0000256" key="2">
    <source>
        <dbReference type="SAM" id="Phobius"/>
    </source>
</evidence>
<comment type="caution">
    <text evidence="3">The sequence shown here is derived from an EMBL/GenBank/DDBJ whole genome shotgun (WGS) entry which is preliminary data.</text>
</comment>
<reference evidence="4" key="1">
    <citation type="journal article" date="2019" name="Int. J. Syst. Evol. Microbiol.">
        <title>The Global Catalogue of Microorganisms (GCM) 10K type strain sequencing project: providing services to taxonomists for standard genome sequencing and annotation.</title>
        <authorList>
            <consortium name="The Broad Institute Genomics Platform"/>
            <consortium name="The Broad Institute Genome Sequencing Center for Infectious Disease"/>
            <person name="Wu L."/>
            <person name="Ma J."/>
        </authorList>
    </citation>
    <scope>NUCLEOTIDE SEQUENCE [LARGE SCALE GENOMIC DNA]</scope>
    <source>
        <strain evidence="4">IBRC-M 10908</strain>
    </source>
</reference>
<keyword evidence="4" id="KW-1185">Reference proteome</keyword>
<evidence type="ECO:0000256" key="1">
    <source>
        <dbReference type="SAM" id="MobiDB-lite"/>
    </source>
</evidence>
<gene>
    <name evidence="3" type="ORF">ACFPET_01295</name>
</gene>
<sequence length="383" mass="40888">MYRSKRLTGLSQAAVKIHQQHEAGAKPPATNSPGKLSIRSLALGGIKIMNEFRRPRKGAIDSPTPILALNDEPLAVGFGTAEVDVEDGNHIVSAQIQDSEGECCVAVPLAAKSSNPSIDYVAPYVDHRREHFERPLIGRIGARGVLPRNWPGTVPPGLALRAFMIALIVIVLSVAAAWVGQTVQSRAAAFVSVIAPVVFLGSAITWFSAKSIGLRATARSAGEARTDELMQLAPVKWASPEPGYLVWNCATLSDRWRELAPPTPGRGLIVVEQSLTQKPDPFPAIALASQPPVQNRRFTAAPVISVGGTVMASGWGTWIIEVPEGTHSLNVSHGEATEEQVVSVSSQRLTKTTVALSVVNHFSNGRHDAEFTHADVAVRLSQG</sequence>
<proteinExistence type="predicted"/>
<evidence type="ECO:0000313" key="3">
    <source>
        <dbReference type="EMBL" id="MFC4333828.1"/>
    </source>
</evidence>
<keyword evidence="2" id="KW-1133">Transmembrane helix</keyword>
<accession>A0ABV8TTU4</accession>
<evidence type="ECO:0000313" key="4">
    <source>
        <dbReference type="Proteomes" id="UP001595823"/>
    </source>
</evidence>
<name>A0ABV8TTU4_9ACTN</name>
<feature type="transmembrane region" description="Helical" evidence="2">
    <location>
        <begin position="158"/>
        <end position="181"/>
    </location>
</feature>
<dbReference type="EMBL" id="JBHSDK010000002">
    <property type="protein sequence ID" value="MFC4333828.1"/>
    <property type="molecule type" value="Genomic_DNA"/>
</dbReference>